<evidence type="ECO:0000256" key="11">
    <source>
        <dbReference type="ARBA" id="ARBA00022989"/>
    </source>
</evidence>
<evidence type="ECO:0000256" key="8">
    <source>
        <dbReference type="ARBA" id="ARBA00022801"/>
    </source>
</evidence>
<comment type="caution">
    <text evidence="17">The sequence shown here is derived from an EMBL/GenBank/DDBJ whole genome shotgun (WGS) entry which is preliminary data.</text>
</comment>
<evidence type="ECO:0000256" key="13">
    <source>
        <dbReference type="ARBA" id="ARBA00023136"/>
    </source>
</evidence>
<dbReference type="OrthoDB" id="5841748at2759"/>
<sequence length="424" mass="47594">MSINFPPVGREVPKSWQGTLNITYKLGDGGLKNNTVKITVNVPNKRQDVYNVIGTIYGKEEPDRWVLIGNHRDAWGFGAVDASSGTSAMMEISRGLGELLKQGWRPRRTIKFCSWAAEEAGLIGSTEWVEKNERALSTKAVTYINIDSAVYGNFTFQVYGSPLLKTPIAENVKQVRDPHGGNVYAQMIKAKKKFTYRNLGSGSDYASFYQFVGVPSLHMRYAGRVYYPVYHTVHDTYKWLQGLIDPKFEYHLTTARVASKILLSTADSFVLPLDVTEYVKSLDSSLEALKKHYGAELQKNNVTLKYIEDAIKKFKHEATKFQAEKDKAIDEKEDIKLRALNDRMVNVEKAFITAPGLPNRPMTRHVIFAPSVNNAYGSTSFPGISDLVAKQNKTNQDWLDIKKQTSIAFRAISEATDTLKADAN</sequence>
<dbReference type="EMBL" id="CACRXK020004083">
    <property type="protein sequence ID" value="CAB4001423.1"/>
    <property type="molecule type" value="Genomic_DNA"/>
</dbReference>
<evidence type="ECO:0000256" key="4">
    <source>
        <dbReference type="ARBA" id="ARBA00022645"/>
    </source>
</evidence>
<evidence type="ECO:0000256" key="10">
    <source>
        <dbReference type="ARBA" id="ARBA00022968"/>
    </source>
</evidence>
<keyword evidence="11" id="KW-1133">Transmembrane helix</keyword>
<organism evidence="17 18">
    <name type="scientific">Paramuricea clavata</name>
    <name type="common">Red gorgonian</name>
    <name type="synonym">Violescent sea-whip</name>
    <dbReference type="NCBI Taxonomy" id="317549"/>
    <lineage>
        <taxon>Eukaryota</taxon>
        <taxon>Metazoa</taxon>
        <taxon>Cnidaria</taxon>
        <taxon>Anthozoa</taxon>
        <taxon>Octocorallia</taxon>
        <taxon>Malacalcyonacea</taxon>
        <taxon>Plexauridae</taxon>
        <taxon>Paramuricea</taxon>
    </lineage>
</organism>
<evidence type="ECO:0000313" key="17">
    <source>
        <dbReference type="EMBL" id="CAB4001423.1"/>
    </source>
</evidence>
<evidence type="ECO:0000256" key="2">
    <source>
        <dbReference type="ARBA" id="ARBA00004606"/>
    </source>
</evidence>
<evidence type="ECO:0000256" key="1">
    <source>
        <dbReference type="ARBA" id="ARBA00001947"/>
    </source>
</evidence>
<evidence type="ECO:0000256" key="3">
    <source>
        <dbReference type="ARBA" id="ARBA00005634"/>
    </source>
</evidence>
<dbReference type="GO" id="GO:0046872">
    <property type="term" value="F:metal ion binding"/>
    <property type="evidence" value="ECO:0007669"/>
    <property type="project" value="UniProtKB-KW"/>
</dbReference>
<keyword evidence="10" id="KW-0735">Signal-anchor</keyword>
<dbReference type="SUPFAM" id="SSF53187">
    <property type="entry name" value="Zn-dependent exopeptidases"/>
    <property type="match status" value="1"/>
</dbReference>
<evidence type="ECO:0000256" key="14">
    <source>
        <dbReference type="ARBA" id="ARBA00023180"/>
    </source>
</evidence>
<reference evidence="17" key="1">
    <citation type="submission" date="2020-04" db="EMBL/GenBank/DDBJ databases">
        <authorList>
            <person name="Alioto T."/>
            <person name="Alioto T."/>
            <person name="Gomez Garrido J."/>
        </authorList>
    </citation>
    <scope>NUCLEOTIDE SEQUENCE</scope>
    <source>
        <strain evidence="17">A484AB</strain>
    </source>
</reference>
<dbReference type="Pfam" id="PF04389">
    <property type="entry name" value="Peptidase_M28"/>
    <property type="match status" value="1"/>
</dbReference>
<keyword evidence="18" id="KW-1185">Reference proteome</keyword>
<dbReference type="GO" id="GO:0004181">
    <property type="term" value="F:metallocarboxypeptidase activity"/>
    <property type="evidence" value="ECO:0007669"/>
    <property type="project" value="UniProtKB-EC"/>
</dbReference>
<dbReference type="GO" id="GO:0016020">
    <property type="term" value="C:membrane"/>
    <property type="evidence" value="ECO:0007669"/>
    <property type="project" value="UniProtKB-SubCell"/>
</dbReference>
<keyword evidence="13" id="KW-0472">Membrane</keyword>
<evidence type="ECO:0000256" key="16">
    <source>
        <dbReference type="ARBA" id="ARBA00066561"/>
    </source>
</evidence>
<dbReference type="EC" id="3.4.17.21" evidence="16"/>
<dbReference type="InterPro" id="IPR007365">
    <property type="entry name" value="TFR-like_dimer_dom"/>
</dbReference>
<evidence type="ECO:0000313" key="18">
    <source>
        <dbReference type="Proteomes" id="UP001152795"/>
    </source>
</evidence>
<dbReference type="Proteomes" id="UP001152795">
    <property type="component" value="Unassembled WGS sequence"/>
</dbReference>
<dbReference type="Pfam" id="PF04253">
    <property type="entry name" value="TFR_dimer"/>
    <property type="match status" value="1"/>
</dbReference>
<dbReference type="GO" id="GO:0006508">
    <property type="term" value="P:proteolysis"/>
    <property type="evidence" value="ECO:0007669"/>
    <property type="project" value="UniProtKB-KW"/>
</dbReference>
<dbReference type="Gene3D" id="3.40.630.10">
    <property type="entry name" value="Zn peptidases"/>
    <property type="match status" value="1"/>
</dbReference>
<name>A0A6S7HE89_PARCT</name>
<dbReference type="FunFam" id="3.40.630.10:FF:000009">
    <property type="entry name" value="N-acetylated-alpha-linked acidic dipeptidase 2"/>
    <property type="match status" value="1"/>
</dbReference>
<keyword evidence="5" id="KW-0645">Protease</keyword>
<accession>A0A6S7HE89</accession>
<comment type="similarity">
    <text evidence="3">Belongs to the peptidase M28 family. M28B subfamily.</text>
</comment>
<protein>
    <recommendedName>
        <fullName evidence="16">glutamate carboxypeptidase II</fullName>
        <ecNumber evidence="16">3.4.17.21</ecNumber>
    </recommendedName>
</protein>
<keyword evidence="12" id="KW-0482">Metalloprotease</keyword>
<dbReference type="CDD" id="cd08022">
    <property type="entry name" value="M28_PSMA_like"/>
    <property type="match status" value="1"/>
</dbReference>
<dbReference type="InterPro" id="IPR039373">
    <property type="entry name" value="Peptidase_M28B"/>
</dbReference>
<evidence type="ECO:0000256" key="9">
    <source>
        <dbReference type="ARBA" id="ARBA00022833"/>
    </source>
</evidence>
<evidence type="ECO:0000256" key="12">
    <source>
        <dbReference type="ARBA" id="ARBA00023049"/>
    </source>
</evidence>
<keyword evidence="4" id="KW-0121">Carboxypeptidase</keyword>
<dbReference type="AlphaFoldDB" id="A0A6S7HE89"/>
<dbReference type="InterPro" id="IPR007484">
    <property type="entry name" value="Peptidase_M28"/>
</dbReference>
<dbReference type="SUPFAM" id="SSF47672">
    <property type="entry name" value="Transferrin receptor-like dimerisation domain"/>
    <property type="match status" value="1"/>
</dbReference>
<keyword evidence="9" id="KW-0862">Zinc</keyword>
<dbReference type="Gene3D" id="1.20.930.40">
    <property type="entry name" value="Transferrin receptor-like, dimerisation domain"/>
    <property type="match status" value="1"/>
</dbReference>
<evidence type="ECO:0000256" key="7">
    <source>
        <dbReference type="ARBA" id="ARBA00022723"/>
    </source>
</evidence>
<gene>
    <name evidence="17" type="ORF">PACLA_8A083430</name>
</gene>
<keyword evidence="7" id="KW-0479">Metal-binding</keyword>
<evidence type="ECO:0000256" key="6">
    <source>
        <dbReference type="ARBA" id="ARBA00022692"/>
    </source>
</evidence>
<dbReference type="InterPro" id="IPR036757">
    <property type="entry name" value="TFR-like_dimer_dom_sf"/>
</dbReference>
<evidence type="ECO:0000256" key="15">
    <source>
        <dbReference type="ARBA" id="ARBA00052003"/>
    </source>
</evidence>
<comment type="catalytic activity">
    <reaction evidence="15">
        <text>Release of an unsubstituted, C-terminal glutamyl residue, typically from Ac-Asp-Glu or folylpoly-gamma-glutamates.</text>
        <dbReference type="EC" id="3.4.17.21"/>
    </reaction>
</comment>
<keyword evidence="8" id="KW-0378">Hydrolase</keyword>
<comment type="subcellular location">
    <subcellularLocation>
        <location evidence="2">Membrane</location>
        <topology evidence="2">Single-pass type II membrane protein</topology>
    </subcellularLocation>
</comment>
<proteinExistence type="inferred from homology"/>
<keyword evidence="6" id="KW-0812">Transmembrane</keyword>
<dbReference type="PANTHER" id="PTHR10404:SF78">
    <property type="entry name" value="N-ACETYLATED ALPHA-LINKED ACIDIC DIPEPTIDASE 2"/>
    <property type="match status" value="1"/>
</dbReference>
<comment type="cofactor">
    <cofactor evidence="1">
        <name>Zn(2+)</name>
        <dbReference type="ChEBI" id="CHEBI:29105"/>
    </cofactor>
</comment>
<dbReference type="FunFam" id="1.20.930.40:FF:000001">
    <property type="entry name" value="N-acetylated-alpha-linked acidic dipeptidase 2"/>
    <property type="match status" value="1"/>
</dbReference>
<evidence type="ECO:0000256" key="5">
    <source>
        <dbReference type="ARBA" id="ARBA00022670"/>
    </source>
</evidence>
<dbReference type="PANTHER" id="PTHR10404">
    <property type="entry name" value="N-ACETYLATED-ALPHA-LINKED ACIDIC DIPEPTIDASE"/>
    <property type="match status" value="1"/>
</dbReference>
<keyword evidence="14" id="KW-0325">Glycoprotein</keyword>